<feature type="domain" description="HAT C-terminal dimerisation" evidence="1">
    <location>
        <begin position="221"/>
        <end position="291"/>
    </location>
</feature>
<dbReference type="PANTHER" id="PTHR45913">
    <property type="entry name" value="EPM2A-INTERACTING PROTEIN 1"/>
    <property type="match status" value="1"/>
</dbReference>
<accession>A0AAV1LFQ8</accession>
<name>A0AAV1LFQ8_9NEOP</name>
<dbReference type="InterPro" id="IPR012337">
    <property type="entry name" value="RNaseH-like_sf"/>
</dbReference>
<evidence type="ECO:0000313" key="3">
    <source>
        <dbReference type="Proteomes" id="UP001314205"/>
    </source>
</evidence>
<dbReference type="PANTHER" id="PTHR45913:SF5">
    <property type="entry name" value="GENERAL TRANSCRIPTION FACTOR II-I REPEAT DOMAIN-CONTAINING PROTEIN 2A-LIKE PROTEIN"/>
    <property type="match status" value="1"/>
</dbReference>
<comment type="caution">
    <text evidence="2">The sequence shown here is derived from an EMBL/GenBank/DDBJ whole genome shotgun (WGS) entry which is preliminary data.</text>
</comment>
<proteinExistence type="predicted"/>
<dbReference type="Proteomes" id="UP001314205">
    <property type="component" value="Unassembled WGS sequence"/>
</dbReference>
<dbReference type="InterPro" id="IPR008906">
    <property type="entry name" value="HATC_C_dom"/>
</dbReference>
<dbReference type="GO" id="GO:0046983">
    <property type="term" value="F:protein dimerization activity"/>
    <property type="evidence" value="ECO:0007669"/>
    <property type="project" value="InterPro"/>
</dbReference>
<organism evidence="2 3">
    <name type="scientific">Parnassius mnemosyne</name>
    <name type="common">clouded apollo</name>
    <dbReference type="NCBI Taxonomy" id="213953"/>
    <lineage>
        <taxon>Eukaryota</taxon>
        <taxon>Metazoa</taxon>
        <taxon>Ecdysozoa</taxon>
        <taxon>Arthropoda</taxon>
        <taxon>Hexapoda</taxon>
        <taxon>Insecta</taxon>
        <taxon>Pterygota</taxon>
        <taxon>Neoptera</taxon>
        <taxon>Endopterygota</taxon>
        <taxon>Lepidoptera</taxon>
        <taxon>Glossata</taxon>
        <taxon>Ditrysia</taxon>
        <taxon>Papilionoidea</taxon>
        <taxon>Papilionidae</taxon>
        <taxon>Parnassiinae</taxon>
        <taxon>Parnassini</taxon>
        <taxon>Parnassius</taxon>
        <taxon>Driopa</taxon>
    </lineage>
</organism>
<gene>
    <name evidence="2" type="ORF">PARMNEM_LOCUS13528</name>
</gene>
<dbReference type="Pfam" id="PF05699">
    <property type="entry name" value="Dimer_Tnp_hAT"/>
    <property type="match status" value="1"/>
</dbReference>
<keyword evidence="3" id="KW-1185">Reference proteome</keyword>
<reference evidence="2 3" key="1">
    <citation type="submission" date="2023-11" db="EMBL/GenBank/DDBJ databases">
        <authorList>
            <person name="Hedman E."/>
            <person name="Englund M."/>
            <person name="Stromberg M."/>
            <person name="Nyberg Akerstrom W."/>
            <person name="Nylinder S."/>
            <person name="Jareborg N."/>
            <person name="Kallberg Y."/>
            <person name="Kronander E."/>
        </authorList>
    </citation>
    <scope>NUCLEOTIDE SEQUENCE [LARGE SCALE GENOMIC DNA]</scope>
</reference>
<dbReference type="SUPFAM" id="SSF53098">
    <property type="entry name" value="Ribonuclease H-like"/>
    <property type="match status" value="1"/>
</dbReference>
<dbReference type="AlphaFoldDB" id="A0AAV1LFQ8"/>
<evidence type="ECO:0000259" key="1">
    <source>
        <dbReference type="Pfam" id="PF05699"/>
    </source>
</evidence>
<evidence type="ECO:0000313" key="2">
    <source>
        <dbReference type="EMBL" id="CAK1593793.1"/>
    </source>
</evidence>
<dbReference type="EMBL" id="CAVLGL010000089">
    <property type="protein sequence ID" value="CAK1593793.1"/>
    <property type="molecule type" value="Genomic_DNA"/>
</dbReference>
<sequence length="315" mass="36072">MCSLKGQTRGVDILNVLLDECSKTDLDLSKLSGVATDGAPSMIGVNSGLVTLLQKHLQEKNINAEDLMQFHCIIHQEALCSKKIEFQNVMKVVVSTVNFIKPRGLNHRQFKQFLDDIESEYGDLLYYTEVRWLSRGLTLERFLNLIEEIGIFLAEKQRDVPELKNPDWLCDLAFLVDITNHLNVLNTRLQGKNQLISQLYAHLKMRQSQCSQKLSTFKTTEDLRNKFNEGDLLNFYRCIDKNAYKELRINALKCASLFGSTYICEQTFSILNNNKTKNRNRLANESLEAVLRVATSKFEPNIKKIVSTMQCHASN</sequence>
<protein>
    <recommendedName>
        <fullName evidence="1">HAT C-terminal dimerisation domain-containing protein</fullName>
    </recommendedName>
</protein>